<dbReference type="EMBL" id="CP150845">
    <property type="protein sequence ID" value="WYZ20010.1"/>
    <property type="molecule type" value="Genomic_DNA"/>
</dbReference>
<dbReference type="Gene3D" id="2.60.40.1610">
    <property type="entry name" value="Domain of unknown function DUF1254"/>
    <property type="match status" value="1"/>
</dbReference>
<dbReference type="InterPro" id="IPR010621">
    <property type="entry name" value="DUF1214"/>
</dbReference>
<evidence type="ECO:0000259" key="2">
    <source>
        <dbReference type="Pfam" id="PF06863"/>
    </source>
</evidence>
<dbReference type="Gene3D" id="2.60.120.600">
    <property type="entry name" value="Domain of unknown function DUF1214, C-terminal domain"/>
    <property type="match status" value="1"/>
</dbReference>
<feature type="domain" description="DUF1214" evidence="1">
    <location>
        <begin position="351"/>
        <end position="459"/>
    </location>
</feature>
<dbReference type="RefSeq" id="WP_406844405.1">
    <property type="nucleotide sequence ID" value="NZ_CP150845.1"/>
</dbReference>
<name>A0ABZ2UFF0_9FLAO</name>
<protein>
    <submittedName>
        <fullName evidence="3">DUF1254 domain-containing protein</fullName>
    </submittedName>
</protein>
<evidence type="ECO:0000313" key="3">
    <source>
        <dbReference type="EMBL" id="WYZ20010.1"/>
    </source>
</evidence>
<dbReference type="Pfam" id="PF06863">
    <property type="entry name" value="DUF1254"/>
    <property type="match status" value="1"/>
</dbReference>
<dbReference type="PANTHER" id="PTHR36509:SF2">
    <property type="entry name" value="BLL3101 PROTEIN"/>
    <property type="match status" value="1"/>
</dbReference>
<dbReference type="InterPro" id="IPR037050">
    <property type="entry name" value="DUF1254_sf"/>
</dbReference>
<dbReference type="Proteomes" id="UP001623852">
    <property type="component" value="Chromosome"/>
</dbReference>
<evidence type="ECO:0000313" key="4">
    <source>
        <dbReference type="Proteomes" id="UP001623852"/>
    </source>
</evidence>
<organism evidence="3 4">
    <name type="scientific">Flavobacterium soyae</name>
    <dbReference type="NCBI Taxonomy" id="2903098"/>
    <lineage>
        <taxon>Bacteria</taxon>
        <taxon>Pseudomonadati</taxon>
        <taxon>Bacteroidota</taxon>
        <taxon>Flavobacteriia</taxon>
        <taxon>Flavobacteriales</taxon>
        <taxon>Flavobacteriaceae</taxon>
        <taxon>Flavobacterium</taxon>
    </lineage>
</organism>
<keyword evidence="4" id="KW-1185">Reference proteome</keyword>
<dbReference type="InterPro" id="IPR037049">
    <property type="entry name" value="DUF1214_C_sf"/>
</dbReference>
<dbReference type="PANTHER" id="PTHR36509">
    <property type="entry name" value="BLL3101 PROTEIN"/>
    <property type="match status" value="1"/>
</dbReference>
<sequence>MNKKILLSVCMIAFIACNKTEKKSISEKNNKTLSDEQIIQTVREGYEFAYPVILFYATQRVMTNTQKIVIDNGPMRAPINQLVSASHFPDAKDHTVIRMNVDTYYTSCWINLEKEPLVFQVPNTNNRYYLLPMLDAWSNVFFCPGKRNTGTKAQTYLITGPGWNGQIPSGMQQVKAPTNMIVLLGRTQVNSPKDGADVVRKIQEGFKITPLSAYGKPYIAPKGTIDPSIPRKAPGDAVMDMSAEDFFNTFNKLLTTNPPAAADSVIIKKLALVGIAPGAKFEISKFSKTVQDSINVISTWAKTEMLKNGFGTSKAINGWSLERGLGNYGTNYKFRAGVAYTGWGANLDKDAMYPSSTVDIDNNPYDGAKNKYILHFDKGQTPPTNAFWSLTLYDTAGFFYDNSINRYSIGDRNPLRKNIDGSVDIYIQNENPGNDKQNNWLPAPKANFNLMLRIYWPKEEMVNGKWKVPGVKKQI</sequence>
<dbReference type="Pfam" id="PF06742">
    <property type="entry name" value="DUF1214"/>
    <property type="match status" value="1"/>
</dbReference>
<gene>
    <name evidence="3" type="ORF">AABD74_00790</name>
</gene>
<proteinExistence type="predicted"/>
<reference evidence="3 4" key="1">
    <citation type="submission" date="2024-03" db="EMBL/GenBank/DDBJ databases">
        <title>Flavobacterium soyae.</title>
        <authorList>
            <person name="Zheng W."/>
        </authorList>
    </citation>
    <scope>NUCLEOTIDE SEQUENCE [LARGE SCALE GENOMIC DNA]</scope>
    <source>
        <strain evidence="3 4">55</strain>
    </source>
</reference>
<evidence type="ECO:0000259" key="1">
    <source>
        <dbReference type="Pfam" id="PF06742"/>
    </source>
</evidence>
<dbReference type="SUPFAM" id="SSF160935">
    <property type="entry name" value="VPA0735-like"/>
    <property type="match status" value="1"/>
</dbReference>
<dbReference type="InterPro" id="IPR010679">
    <property type="entry name" value="DUF1254"/>
</dbReference>
<dbReference type="PROSITE" id="PS51257">
    <property type="entry name" value="PROKAR_LIPOPROTEIN"/>
    <property type="match status" value="1"/>
</dbReference>
<feature type="domain" description="DUF1254" evidence="2">
    <location>
        <begin position="79"/>
        <end position="210"/>
    </location>
</feature>
<accession>A0ABZ2UFF0</accession>